<feature type="transmembrane region" description="Helical" evidence="2">
    <location>
        <begin position="30"/>
        <end position="48"/>
    </location>
</feature>
<feature type="region of interest" description="Disordered" evidence="1">
    <location>
        <begin position="71"/>
        <end position="95"/>
    </location>
</feature>
<keyword evidence="4" id="KW-1185">Reference proteome</keyword>
<evidence type="ECO:0000313" key="3">
    <source>
        <dbReference type="EMBL" id="TRY68046.1"/>
    </source>
</evidence>
<keyword evidence="2" id="KW-0472">Membrane</keyword>
<name>A0A553NRH8_9TELE</name>
<proteinExistence type="predicted"/>
<dbReference type="EMBL" id="SRMA01026810">
    <property type="protein sequence ID" value="TRY68046.1"/>
    <property type="molecule type" value="Genomic_DNA"/>
</dbReference>
<accession>A0A553NRH8</accession>
<keyword evidence="2" id="KW-1133">Transmembrane helix</keyword>
<protein>
    <submittedName>
        <fullName evidence="3">Uncharacterized protein</fullName>
    </submittedName>
</protein>
<evidence type="ECO:0000313" key="4">
    <source>
        <dbReference type="Proteomes" id="UP000316079"/>
    </source>
</evidence>
<comment type="caution">
    <text evidence="3">The sequence shown here is derived from an EMBL/GenBank/DDBJ whole genome shotgun (WGS) entry which is preliminary data.</text>
</comment>
<sequence length="95" mass="10583">MQVLSMEIMAELWDWARCAMQLLAAHKMRTVLPIILFVVVMAGFYSVVSASLDSEESDELSEEKGNITRLQAKTRMYETEDSDGENAGSDESSGM</sequence>
<dbReference type="AlphaFoldDB" id="A0A553NRH8"/>
<organism evidence="3 4">
    <name type="scientific">Danionella cerebrum</name>
    <dbReference type="NCBI Taxonomy" id="2873325"/>
    <lineage>
        <taxon>Eukaryota</taxon>
        <taxon>Metazoa</taxon>
        <taxon>Chordata</taxon>
        <taxon>Craniata</taxon>
        <taxon>Vertebrata</taxon>
        <taxon>Euteleostomi</taxon>
        <taxon>Actinopterygii</taxon>
        <taxon>Neopterygii</taxon>
        <taxon>Teleostei</taxon>
        <taxon>Ostariophysi</taxon>
        <taxon>Cypriniformes</taxon>
        <taxon>Danionidae</taxon>
        <taxon>Danioninae</taxon>
        <taxon>Danionella</taxon>
    </lineage>
</organism>
<gene>
    <name evidence="3" type="ORF">DNTS_003630</name>
</gene>
<keyword evidence="2" id="KW-0812">Transmembrane</keyword>
<reference evidence="3 4" key="1">
    <citation type="journal article" date="2019" name="Sci. Data">
        <title>Hybrid genome assembly and annotation of Danionella translucida.</title>
        <authorList>
            <person name="Kadobianskyi M."/>
            <person name="Schulze L."/>
            <person name="Schuelke M."/>
            <person name="Judkewitz B."/>
        </authorList>
    </citation>
    <scope>NUCLEOTIDE SEQUENCE [LARGE SCALE GENOMIC DNA]</scope>
    <source>
        <strain evidence="3 4">Bolton</strain>
    </source>
</reference>
<dbReference type="Proteomes" id="UP000316079">
    <property type="component" value="Unassembled WGS sequence"/>
</dbReference>
<evidence type="ECO:0000256" key="1">
    <source>
        <dbReference type="SAM" id="MobiDB-lite"/>
    </source>
</evidence>
<evidence type="ECO:0000256" key="2">
    <source>
        <dbReference type="SAM" id="Phobius"/>
    </source>
</evidence>